<proteinExistence type="predicted"/>
<dbReference type="Pfam" id="PF18730">
    <property type="entry name" value="HEPN_Cthe2314"/>
    <property type="match status" value="1"/>
</dbReference>
<evidence type="ECO:0000313" key="3">
    <source>
        <dbReference type="Proteomes" id="UP000324143"/>
    </source>
</evidence>
<evidence type="ECO:0000313" key="2">
    <source>
        <dbReference type="EMBL" id="TYB30725.1"/>
    </source>
</evidence>
<gene>
    <name evidence="2" type="ORF">FXF47_07700</name>
</gene>
<protein>
    <recommendedName>
        <fullName evidence="1">Cthe-2314-like HEPN domain-containing protein</fullName>
    </recommendedName>
</protein>
<organism evidence="2 3">
    <name type="scientific">Candidatus Mcinerneyibacterium aminivorans</name>
    <dbReference type="NCBI Taxonomy" id="2703815"/>
    <lineage>
        <taxon>Bacteria</taxon>
        <taxon>Candidatus Macinerneyibacteriota</taxon>
        <taxon>Candidatus Mcinerneyibacteria</taxon>
        <taxon>Candidatus Mcinerneyibacteriales</taxon>
        <taxon>Candidatus Mcinerneyibacteriaceae</taxon>
        <taxon>Candidatus Mcinerneyibacterium</taxon>
    </lineage>
</organism>
<feature type="domain" description="Cthe-2314-like HEPN" evidence="1">
    <location>
        <begin position="54"/>
        <end position="218"/>
    </location>
</feature>
<accession>A0A5D0MFP7</accession>
<dbReference type="EMBL" id="VSIX01000088">
    <property type="protein sequence ID" value="TYB30725.1"/>
    <property type="molecule type" value="Genomic_DNA"/>
</dbReference>
<keyword evidence="3" id="KW-1185">Reference proteome</keyword>
<reference evidence="2" key="1">
    <citation type="submission" date="2019-08" db="EMBL/GenBank/DDBJ databases">
        <title>Genomic characterization of a novel candidate phylum (ARYD3) from a high temperature, high salinity tertiary oil reservoir in north central Oklahoma, USA.</title>
        <authorList>
            <person name="Youssef N.H."/>
            <person name="Yadav A."/>
            <person name="Elshahed M.S."/>
        </authorList>
    </citation>
    <scope>NUCLEOTIDE SEQUENCE [LARGE SCALE GENOMIC DNA]</scope>
    <source>
        <strain evidence="2">ARYD3</strain>
    </source>
</reference>
<name>A0A5D0MFP7_9BACT</name>
<evidence type="ECO:0000259" key="1">
    <source>
        <dbReference type="Pfam" id="PF18730"/>
    </source>
</evidence>
<dbReference type="AlphaFoldDB" id="A0A5D0MFP7"/>
<dbReference type="Proteomes" id="UP000324143">
    <property type="component" value="Unassembled WGS sequence"/>
</dbReference>
<comment type="caution">
    <text evidence="2">The sequence shown here is derived from an EMBL/GenBank/DDBJ whole genome shotgun (WGS) entry which is preliminary data.</text>
</comment>
<dbReference type="InterPro" id="IPR041394">
    <property type="entry name" value="HEPN_Cthe2314"/>
</dbReference>
<sequence>MNTVNYVKDSDIYQELIKDADKYLPEVEQPLNKIKLSVQLDEFQYYIHNVGYWLFQYDKQISELSYSIKFLRNFDYNKFNNDSKPNRVDHLDYTISNYYIRLSSILDKSLQIINAIFHLGISEYGVKESTIKTNSFVKKTDVLKPYKKMKKVVSNGKNIRNSIIHRDFYTDKNLHKLRYFYSLDKNLVVFKDKYLNEYRRDRLNEYLNDIEQEFNEQFENLISVISTFLDKLHLIYIKKKKEFKARGLV</sequence>